<accession>A0ABC7ZIC1</accession>
<proteinExistence type="predicted"/>
<dbReference type="KEGG" id="mgx:CM1_00010"/>
<feature type="domain" description="J" evidence="2">
    <location>
        <begin position="2"/>
        <end position="64"/>
    </location>
</feature>
<protein>
    <submittedName>
        <fullName evidence="3">DnaJ domain-containing protein</fullName>
    </submittedName>
</protein>
<dbReference type="PANTHER" id="PTHR44360:SF1">
    <property type="entry name" value="DNAJ HOMOLOG SUBFAMILY B MEMBER 9"/>
    <property type="match status" value="1"/>
</dbReference>
<dbReference type="PROSITE" id="PS00636">
    <property type="entry name" value="DNAJ_1"/>
    <property type="match status" value="1"/>
</dbReference>
<dbReference type="PRINTS" id="PR00625">
    <property type="entry name" value="JDOMAIN"/>
</dbReference>
<dbReference type="RefSeq" id="WP_009885561.1">
    <property type="nucleotide sequence ID" value="NC_018497.1"/>
</dbReference>
<keyword evidence="1" id="KW-0143">Chaperone</keyword>
<dbReference type="InterPro" id="IPR051948">
    <property type="entry name" value="Hsp70_co-chaperone_J-domain"/>
</dbReference>
<name>A0ABC7ZIC1_MYCGT</name>
<dbReference type="InterPro" id="IPR001623">
    <property type="entry name" value="DnaJ_domain"/>
</dbReference>
<dbReference type="PANTHER" id="PTHR44360">
    <property type="entry name" value="DNAJ HOMOLOG SUBFAMILY B MEMBER 9"/>
    <property type="match status" value="1"/>
</dbReference>
<dbReference type="InterPro" id="IPR036869">
    <property type="entry name" value="J_dom_sf"/>
</dbReference>
<evidence type="ECO:0000256" key="1">
    <source>
        <dbReference type="ARBA" id="ARBA00023186"/>
    </source>
</evidence>
<evidence type="ECO:0000313" key="3">
    <source>
        <dbReference type="EMBL" id="AFQ03796.1"/>
    </source>
</evidence>
<dbReference type="EMBL" id="CP003772">
    <property type="protein sequence ID" value="AFQ03796.1"/>
    <property type="molecule type" value="Genomic_DNA"/>
</dbReference>
<sequence>MNLYDLLELPTTASIKEIKIAYKRLAKRYHPDVNKLGSQTFVEINNAYSILSDPNQKEKYDSMLKVNDFQNRIKNLDISVRWHENFMEELELRKNWEFDFFSSDEDFFYSPFTKNKYASFLDKDVSLAFFQLYSKGKIDHQLEKSLLKRRDVKEACQQNKNFIEVIKEQYNYFGWIEAKRYFNINVELELTQREIRDRDVVNLPLKIKVINNDFPNQLWYEIYKNYSFRLSWDIKNGEIAEFFNKGNRALGWKGDLIVRMKVVNKVNKRLRIFSSFFENDKSKLWFLVPNDKQSNPNKGVFNYKTQHFID</sequence>
<dbReference type="Proteomes" id="UP000005254">
    <property type="component" value="Chromosome"/>
</dbReference>
<dbReference type="SUPFAM" id="SSF46565">
    <property type="entry name" value="Chaperone J-domain"/>
    <property type="match status" value="1"/>
</dbReference>
<dbReference type="SMART" id="SM00271">
    <property type="entry name" value="DnaJ"/>
    <property type="match status" value="1"/>
</dbReference>
<dbReference type="GeneID" id="99646810"/>
<reference evidence="3 4" key="1">
    <citation type="journal article" date="2012" name="J. Bacteriol.">
        <title>Draft Genome Sequences of Four Axenic Mycoplasma genitalium Strains Isolated from Denmark, Japan, and Australia.</title>
        <authorList>
            <person name="McGowin C.L."/>
            <person name="Ma L."/>
            <person name="Jensen J.S."/>
            <person name="Mancuso M.M."/>
            <person name="Hamasuna R."/>
            <person name="Adegboye D."/>
            <person name="Martin D.H."/>
        </authorList>
    </citation>
    <scope>NUCLEOTIDE SEQUENCE [LARGE SCALE GENOMIC DNA]</scope>
    <source>
        <strain evidence="3 4">M6320</strain>
    </source>
</reference>
<dbReference type="Pfam" id="PF00226">
    <property type="entry name" value="DnaJ"/>
    <property type="match status" value="1"/>
</dbReference>
<evidence type="ECO:0000313" key="4">
    <source>
        <dbReference type="Proteomes" id="UP000005254"/>
    </source>
</evidence>
<gene>
    <name evidence="3" type="ORF">CM1_00010</name>
</gene>
<organism evidence="3 4">
    <name type="scientific">Mycoplasmoides genitalium M6320</name>
    <dbReference type="NCBI Taxonomy" id="662945"/>
    <lineage>
        <taxon>Bacteria</taxon>
        <taxon>Bacillati</taxon>
        <taxon>Mycoplasmatota</taxon>
        <taxon>Mycoplasmoidales</taxon>
        <taxon>Mycoplasmoidaceae</taxon>
        <taxon>Mycoplasmoides</taxon>
    </lineage>
</organism>
<dbReference type="Gene3D" id="1.10.287.110">
    <property type="entry name" value="DnaJ domain"/>
    <property type="match status" value="1"/>
</dbReference>
<dbReference type="InterPro" id="IPR018253">
    <property type="entry name" value="DnaJ_domain_CS"/>
</dbReference>
<evidence type="ECO:0000259" key="2">
    <source>
        <dbReference type="PROSITE" id="PS50076"/>
    </source>
</evidence>
<dbReference type="CDD" id="cd06257">
    <property type="entry name" value="DnaJ"/>
    <property type="match status" value="1"/>
</dbReference>
<dbReference type="AlphaFoldDB" id="A0ABC7ZIC1"/>
<dbReference type="PROSITE" id="PS50076">
    <property type="entry name" value="DNAJ_2"/>
    <property type="match status" value="1"/>
</dbReference>